<dbReference type="GO" id="GO:0016787">
    <property type="term" value="F:hydrolase activity"/>
    <property type="evidence" value="ECO:0007669"/>
    <property type="project" value="UniProtKB-UniRule"/>
</dbReference>
<dbReference type="EMBL" id="WJNG01000005">
    <property type="protein sequence ID" value="MRH42542.1"/>
    <property type="molecule type" value="Genomic_DNA"/>
</dbReference>
<keyword evidence="2 5" id="KW-0479">Metal-binding</keyword>
<evidence type="ECO:0000313" key="8">
    <source>
        <dbReference type="Proteomes" id="UP000799092"/>
    </source>
</evidence>
<evidence type="ECO:0000256" key="4">
    <source>
        <dbReference type="ARBA" id="ARBA00022833"/>
    </source>
</evidence>
<evidence type="ECO:0000259" key="6">
    <source>
        <dbReference type="Pfam" id="PF12867"/>
    </source>
</evidence>
<evidence type="ECO:0000256" key="3">
    <source>
        <dbReference type="ARBA" id="ARBA00022801"/>
    </source>
</evidence>
<dbReference type="InterPro" id="IPR034660">
    <property type="entry name" value="DinB/YfiT-like"/>
</dbReference>
<comment type="subunit">
    <text evidence="5">Homodimer.</text>
</comment>
<comment type="function">
    <text evidence="5">Possible metal-dependent hydrolase.</text>
</comment>
<proteinExistence type="inferred from homology"/>
<dbReference type="OrthoDB" id="9796039at2"/>
<evidence type="ECO:0000256" key="2">
    <source>
        <dbReference type="ARBA" id="ARBA00022723"/>
    </source>
</evidence>
<evidence type="ECO:0000313" key="7">
    <source>
        <dbReference type="EMBL" id="MRH42542.1"/>
    </source>
</evidence>
<evidence type="ECO:0000256" key="1">
    <source>
        <dbReference type="ARBA" id="ARBA00022490"/>
    </source>
</evidence>
<dbReference type="InterPro" id="IPR023774">
    <property type="entry name" value="Put_metal_dep_hydrolase_YfiT"/>
</dbReference>
<dbReference type="InterPro" id="IPR024775">
    <property type="entry name" value="DinB-like"/>
</dbReference>
<keyword evidence="1 5" id="KW-0963">Cytoplasm</keyword>
<comment type="cofactor">
    <cofactor evidence="5">
        <name>Zn(2+)</name>
        <dbReference type="ChEBI" id="CHEBI:29105"/>
    </cofactor>
    <text evidence="5">Binds 1 zinc ion per subunit.</text>
</comment>
<dbReference type="HAMAP" id="MF_01256">
    <property type="entry name" value="YfiT_hydrol"/>
    <property type="match status" value="1"/>
</dbReference>
<dbReference type="AlphaFoldDB" id="A0A6A8DMR5"/>
<accession>A0A6A8DMR5</accession>
<dbReference type="SUPFAM" id="SSF109854">
    <property type="entry name" value="DinB/YfiT-like putative metalloenzymes"/>
    <property type="match status" value="1"/>
</dbReference>
<dbReference type="EC" id="3.-.-.-" evidence="5"/>
<comment type="similarity">
    <text evidence="5">Belongs to the metal hydrolase YfiT family.</text>
</comment>
<reference evidence="7" key="1">
    <citation type="submission" date="2019-11" db="EMBL/GenBank/DDBJ databases">
        <authorList>
            <person name="Li J."/>
        </authorList>
    </citation>
    <scope>NUCLEOTIDE SEQUENCE</scope>
    <source>
        <strain evidence="7">B6B</strain>
    </source>
</reference>
<keyword evidence="3 5" id="KW-0378">Hydrolase</keyword>
<sequence>MIDLRYPIGQFDFKEELSKDKLEGWIEDIEKIPFQLEATVNGLSAEQLDTTYRPGGWTIRQVVHHIADSHLNSYVRFKIALTEDQPTIKPYLEDQWAQLPDYDLPVGVSLQLLKSVHERWTTLLRSMTISDFERKYNHPETGQTTLGLSLGLYAWHGYHHHAHITTLKESLEW</sequence>
<organism evidence="7 8">
    <name type="scientific">Aquibacillus halophilus</name>
    <dbReference type="NCBI Taxonomy" id="930132"/>
    <lineage>
        <taxon>Bacteria</taxon>
        <taxon>Bacillati</taxon>
        <taxon>Bacillota</taxon>
        <taxon>Bacilli</taxon>
        <taxon>Bacillales</taxon>
        <taxon>Bacillaceae</taxon>
        <taxon>Aquibacillus</taxon>
    </lineage>
</organism>
<feature type="binding site" evidence="5">
    <location>
        <position position="160"/>
    </location>
    <ligand>
        <name>Zn(2+)</name>
        <dbReference type="ChEBI" id="CHEBI:29105"/>
    </ligand>
</feature>
<dbReference type="GO" id="GO:0005737">
    <property type="term" value="C:cytoplasm"/>
    <property type="evidence" value="ECO:0007669"/>
    <property type="project" value="UniProtKB-SubCell"/>
</dbReference>
<dbReference type="GO" id="GO:0008270">
    <property type="term" value="F:zinc ion binding"/>
    <property type="evidence" value="ECO:0007669"/>
    <property type="project" value="UniProtKB-UniRule"/>
</dbReference>
<evidence type="ECO:0000256" key="5">
    <source>
        <dbReference type="HAMAP-Rule" id="MF_01256"/>
    </source>
</evidence>
<dbReference type="NCBIfam" id="NF009807">
    <property type="entry name" value="PRK13291.1"/>
    <property type="match status" value="1"/>
</dbReference>
<keyword evidence="4 5" id="KW-0862">Zinc</keyword>
<dbReference type="Pfam" id="PF12867">
    <property type="entry name" value="DinB_2"/>
    <property type="match status" value="1"/>
</dbReference>
<comment type="caution">
    <text evidence="7">The sequence shown here is derived from an EMBL/GenBank/DDBJ whole genome shotgun (WGS) entry which is preliminary data.</text>
</comment>
<dbReference type="RefSeq" id="WP_153736180.1">
    <property type="nucleotide sequence ID" value="NZ_WJNG01000005.1"/>
</dbReference>
<dbReference type="Proteomes" id="UP000799092">
    <property type="component" value="Unassembled WGS sequence"/>
</dbReference>
<feature type="binding site" evidence="5">
    <location>
        <position position="65"/>
    </location>
    <ligand>
        <name>Zn(2+)</name>
        <dbReference type="ChEBI" id="CHEBI:29105"/>
    </ligand>
</feature>
<dbReference type="Gene3D" id="1.20.120.450">
    <property type="entry name" value="dinb family like domain"/>
    <property type="match status" value="1"/>
</dbReference>
<keyword evidence="8" id="KW-1185">Reference proteome</keyword>
<protein>
    <recommendedName>
        <fullName evidence="5">Putative metal-dependent hydrolase GH741_07580</fullName>
        <ecNumber evidence="5">3.-.-.-</ecNumber>
    </recommendedName>
</protein>
<name>A0A6A8DMR5_9BACI</name>
<feature type="binding site" evidence="5">
    <location>
        <position position="156"/>
    </location>
    <ligand>
        <name>Zn(2+)</name>
        <dbReference type="ChEBI" id="CHEBI:29105"/>
    </ligand>
</feature>
<gene>
    <name evidence="7" type="ORF">GH741_07580</name>
</gene>
<feature type="domain" description="DinB-like" evidence="6">
    <location>
        <begin position="35"/>
        <end position="164"/>
    </location>
</feature>
<comment type="subcellular location">
    <subcellularLocation>
        <location evidence="5">Cytoplasm</location>
    </subcellularLocation>
</comment>